<protein>
    <recommendedName>
        <fullName evidence="9">Glutamate carboxypeptidase II</fullName>
    </recommendedName>
</protein>
<dbReference type="Gene3D" id="3.50.30.30">
    <property type="match status" value="1"/>
</dbReference>
<dbReference type="GO" id="GO:0004180">
    <property type="term" value="F:carboxypeptidase activity"/>
    <property type="evidence" value="ECO:0007669"/>
    <property type="project" value="TreeGrafter"/>
</dbReference>
<dbReference type="CDD" id="cd08022">
    <property type="entry name" value="M28_PSMA_like"/>
    <property type="match status" value="1"/>
</dbReference>
<dbReference type="CDD" id="cd02121">
    <property type="entry name" value="PA_GCPII_like"/>
    <property type="match status" value="1"/>
</dbReference>
<dbReference type="Pfam" id="PF04389">
    <property type="entry name" value="Peptidase_M28"/>
    <property type="match status" value="1"/>
</dbReference>
<dbReference type="VEuPathDB" id="FungiDB:EMCG_02364"/>
<reference evidence="8" key="1">
    <citation type="journal article" date="2015" name="PLoS Genet.">
        <title>The dynamic genome and transcriptome of the human fungal pathogen Blastomyces and close relative Emmonsia.</title>
        <authorList>
            <person name="Munoz J.F."/>
            <person name="Gauthier G.M."/>
            <person name="Desjardins C.A."/>
            <person name="Gallo J.E."/>
            <person name="Holder J."/>
            <person name="Sullivan T.D."/>
            <person name="Marty A.J."/>
            <person name="Carmen J.C."/>
            <person name="Chen Z."/>
            <person name="Ding L."/>
            <person name="Gujja S."/>
            <person name="Magrini V."/>
            <person name="Misas E."/>
            <person name="Mitreva M."/>
            <person name="Priest M."/>
            <person name="Saif S."/>
            <person name="Whiston E.A."/>
            <person name="Young S."/>
            <person name="Zeng Q."/>
            <person name="Goldman W.E."/>
            <person name="Mardis E.R."/>
            <person name="Taylor J.W."/>
            <person name="McEwen J.G."/>
            <person name="Clay O.K."/>
            <person name="Klein B.S."/>
            <person name="Cuomo C.A."/>
        </authorList>
    </citation>
    <scope>NUCLEOTIDE SEQUENCE [LARGE SCALE GENOMIC DNA]</scope>
    <source>
        <strain evidence="8">UAMH 3008</strain>
    </source>
</reference>
<dbReference type="FunFam" id="3.50.30.30:FF:000008">
    <property type="entry name" value="Glutamate carboxypeptidase 2"/>
    <property type="match status" value="1"/>
</dbReference>
<gene>
    <name evidence="7" type="ORF">EMCG_02364</name>
</gene>
<evidence type="ECO:0000313" key="8">
    <source>
        <dbReference type="Proteomes" id="UP000034164"/>
    </source>
</evidence>
<dbReference type="InterPro" id="IPR007484">
    <property type="entry name" value="Peptidase_M28"/>
</dbReference>
<dbReference type="InterPro" id="IPR039373">
    <property type="entry name" value="Peptidase_M28B"/>
</dbReference>
<dbReference type="Gene3D" id="1.20.930.40">
    <property type="entry name" value="Transferrin receptor-like, dimerisation domain"/>
    <property type="match status" value="1"/>
</dbReference>
<dbReference type="SUPFAM" id="SSF47672">
    <property type="entry name" value="Transferrin receptor-like dimerisation domain"/>
    <property type="match status" value="1"/>
</dbReference>
<dbReference type="Gene3D" id="3.40.630.10">
    <property type="entry name" value="Zn peptidases"/>
    <property type="match status" value="1"/>
</dbReference>
<evidence type="ECO:0000256" key="1">
    <source>
        <dbReference type="ARBA" id="ARBA00005634"/>
    </source>
</evidence>
<organism evidence="7 8">
    <name type="scientific">[Emmonsia] crescens</name>
    <dbReference type="NCBI Taxonomy" id="73230"/>
    <lineage>
        <taxon>Eukaryota</taxon>
        <taxon>Fungi</taxon>
        <taxon>Dikarya</taxon>
        <taxon>Ascomycota</taxon>
        <taxon>Pezizomycotina</taxon>
        <taxon>Eurotiomycetes</taxon>
        <taxon>Eurotiomycetidae</taxon>
        <taxon>Onygenales</taxon>
        <taxon>Ajellomycetaceae</taxon>
        <taxon>Emergomyces</taxon>
    </lineage>
</organism>
<keyword evidence="3" id="KW-0732">Signal</keyword>
<accession>A0A0G2HZ14</accession>
<feature type="domain" description="Transferrin receptor-like dimerisation" evidence="5">
    <location>
        <begin position="599"/>
        <end position="711"/>
    </location>
</feature>
<dbReference type="Pfam" id="PF02225">
    <property type="entry name" value="PA"/>
    <property type="match status" value="1"/>
</dbReference>
<comment type="caution">
    <text evidence="7">The sequence shown here is derived from an EMBL/GenBank/DDBJ whole genome shotgun (WGS) entry which is preliminary data.</text>
</comment>
<dbReference type="InterPro" id="IPR003137">
    <property type="entry name" value="PA_domain"/>
</dbReference>
<dbReference type="Proteomes" id="UP000034164">
    <property type="component" value="Unassembled WGS sequence"/>
</dbReference>
<dbReference type="SUPFAM" id="SSF52025">
    <property type="entry name" value="PA domain"/>
    <property type="match status" value="1"/>
</dbReference>
<dbReference type="InterPro" id="IPR046450">
    <property type="entry name" value="PA_dom_sf"/>
</dbReference>
<dbReference type="EMBL" id="LCZI01000988">
    <property type="protein sequence ID" value="KKZ63363.1"/>
    <property type="molecule type" value="Genomic_DNA"/>
</dbReference>
<feature type="compositionally biased region" description="Polar residues" evidence="2">
    <location>
        <begin position="240"/>
        <end position="253"/>
    </location>
</feature>
<feature type="domain" description="PA" evidence="4">
    <location>
        <begin position="166"/>
        <end position="235"/>
    </location>
</feature>
<evidence type="ECO:0000313" key="7">
    <source>
        <dbReference type="EMBL" id="KKZ63363.1"/>
    </source>
</evidence>
<feature type="compositionally biased region" description="Basic and acidic residues" evidence="2">
    <location>
        <begin position="266"/>
        <end position="277"/>
    </location>
</feature>
<evidence type="ECO:0000256" key="3">
    <source>
        <dbReference type="SAM" id="SignalP"/>
    </source>
</evidence>
<dbReference type="OrthoDB" id="5841748at2759"/>
<evidence type="ECO:0000259" key="4">
    <source>
        <dbReference type="Pfam" id="PF02225"/>
    </source>
</evidence>
<evidence type="ECO:0000259" key="5">
    <source>
        <dbReference type="Pfam" id="PF04253"/>
    </source>
</evidence>
<evidence type="ECO:0000256" key="2">
    <source>
        <dbReference type="SAM" id="MobiDB-lite"/>
    </source>
</evidence>
<feature type="signal peptide" evidence="3">
    <location>
        <begin position="1"/>
        <end position="18"/>
    </location>
</feature>
<feature type="region of interest" description="Disordered" evidence="2">
    <location>
        <begin position="226"/>
        <end position="283"/>
    </location>
</feature>
<dbReference type="FunFam" id="3.40.630.10:FF:000101">
    <property type="entry name" value="N-acetylated alpha-linked acidic dipeptidase like 1"/>
    <property type="match status" value="1"/>
</dbReference>
<feature type="domain" description="Peptidase M28" evidence="6">
    <location>
        <begin position="349"/>
        <end position="536"/>
    </location>
</feature>
<evidence type="ECO:0008006" key="9">
    <source>
        <dbReference type="Google" id="ProtNLM"/>
    </source>
</evidence>
<feature type="chain" id="PRO_5002545397" description="Glutamate carboxypeptidase II" evidence="3">
    <location>
        <begin position="19"/>
        <end position="713"/>
    </location>
</feature>
<dbReference type="SUPFAM" id="SSF53187">
    <property type="entry name" value="Zn-dependent exopeptidases"/>
    <property type="match status" value="1"/>
</dbReference>
<sequence length="713" mass="77251">MKLFTLSFLALSSSLVDACANDHLAQRSFDPSQLGLAKRDGQSPPALTEHESILLNSFDNNTVSDWSYYYTHGLHVAGTNKSMADWTVEKWTGFGVPSSLSSYYVYLNYPVSHSLSLTLPDGTVWNAELEEDVLPEDDTTSYPNRVPIFHGYSASGDAKAEYVYVGRGQQVDFDRLVELGVELEGKIALAKYGGPFRGLKVKNAQDHGMIGCVIFTDPGDDGNVTEANGYLAYPDGPARNPSSVQRGSVQFLSTAPGDPTTPGYPSKEDSPRADKSRVTPRIPSLPISWPNAHKILSALDGHGQSAENINRTKWVGGLNVSYSSGPAPGAEISMSNLMRDEYRPIYNPIGIINGTKQDEVIVIGNHWDAWLIGGAADPNSGSAVMVELAKAFGKLQAAGWKPKRTIVMASWDGEEYGLVGSTEWVEEYVNWLKESAVAYLNIDVAVSGPHPSISGTPGLHQLSTELMKKVAWPYKGDDTLTLYDMWHASNGGEVGVLGSGSDYTAFVHNGLAALDVGASGVSGDPIYHYHSSYDSYHWMRTYGDPGFLHHKAMGQYLALVAYHLATDEVIPFDVTNYGTEFAKYLDALKTTIAASKVTVDLSRLEAAIAVFNKASAAAAELKAQALETGDERLINLVNAKFRDFERGFVSQGGLPDREFFKHLIFAPGLDTGYAPTTFPGITEAVQAGNQVEAEEWVEKTSNAIYVAAGILTP</sequence>
<name>A0A0G2HZ14_9EURO</name>
<dbReference type="PANTHER" id="PTHR10404:SF46">
    <property type="entry name" value="VACUOLAR PROTEIN SORTING-ASSOCIATED PROTEIN 70"/>
    <property type="match status" value="1"/>
</dbReference>
<evidence type="ECO:0000259" key="6">
    <source>
        <dbReference type="Pfam" id="PF04389"/>
    </source>
</evidence>
<dbReference type="Pfam" id="PF04253">
    <property type="entry name" value="TFR_dimer"/>
    <property type="match status" value="1"/>
</dbReference>
<dbReference type="InterPro" id="IPR036757">
    <property type="entry name" value="TFR-like_dimer_dom_sf"/>
</dbReference>
<comment type="similarity">
    <text evidence="1">Belongs to the peptidase M28 family. M28B subfamily.</text>
</comment>
<dbReference type="PANTHER" id="PTHR10404">
    <property type="entry name" value="N-ACETYLATED-ALPHA-LINKED ACIDIC DIPEPTIDASE"/>
    <property type="match status" value="1"/>
</dbReference>
<dbReference type="InterPro" id="IPR007365">
    <property type="entry name" value="TFR-like_dimer_dom"/>
</dbReference>
<dbReference type="AlphaFoldDB" id="A0A0G2HZ14"/>
<proteinExistence type="inferred from homology"/>